<organism evidence="4">
    <name type="scientific">Arsenophonus endosymbiont of Trialeurodes vaporariorum</name>
    <dbReference type="NCBI Taxonomy" id="235567"/>
    <lineage>
        <taxon>Bacteria</taxon>
        <taxon>Pseudomonadati</taxon>
        <taxon>Pseudomonadota</taxon>
        <taxon>Gammaproteobacteria</taxon>
        <taxon>Enterobacterales</taxon>
        <taxon>Morganellaceae</taxon>
        <taxon>Arsenophonus</taxon>
    </lineage>
</organism>
<reference evidence="4" key="1">
    <citation type="submission" date="2018-04" db="EMBL/GenBank/DDBJ databases">
        <authorList>
            <person name="Go L.Y."/>
            <person name="Mitchell J.A."/>
        </authorList>
    </citation>
    <scope>NUCLEOTIDE SEQUENCE</scope>
    <source>
        <strain evidence="4">ARTV</strain>
    </source>
</reference>
<dbReference type="SMART" id="SM00749">
    <property type="entry name" value="BON"/>
    <property type="match status" value="2"/>
</dbReference>
<dbReference type="PROSITE" id="PS51257">
    <property type="entry name" value="PROKAR_LIPOPROTEIN"/>
    <property type="match status" value="1"/>
</dbReference>
<gene>
    <name evidence="4" type="primary">osmY_2</name>
    <name evidence="4" type="ORF">ARTV_1262</name>
</gene>
<feature type="chain" id="PRO_5017433560" evidence="2">
    <location>
        <begin position="23"/>
        <end position="191"/>
    </location>
</feature>
<dbReference type="NCBIfam" id="NF008247">
    <property type="entry name" value="PRK11023.1"/>
    <property type="match status" value="1"/>
</dbReference>
<dbReference type="AlphaFoldDB" id="A0A3B0LZJ8"/>
<dbReference type="InterPro" id="IPR051686">
    <property type="entry name" value="Lipoprotein_DolP"/>
</dbReference>
<dbReference type="InterPro" id="IPR014004">
    <property type="entry name" value="Transpt-assoc_nodulatn_dom_bac"/>
</dbReference>
<evidence type="ECO:0000259" key="3">
    <source>
        <dbReference type="PROSITE" id="PS50914"/>
    </source>
</evidence>
<evidence type="ECO:0000256" key="2">
    <source>
        <dbReference type="SAM" id="SignalP"/>
    </source>
</evidence>
<dbReference type="Pfam" id="PF04972">
    <property type="entry name" value="BON"/>
    <property type="match status" value="2"/>
</dbReference>
<dbReference type="EMBL" id="UFQR01000004">
    <property type="protein sequence ID" value="SSW95403.1"/>
    <property type="molecule type" value="Genomic_DNA"/>
</dbReference>
<dbReference type="PANTHER" id="PTHR34606">
    <property type="entry name" value="BON DOMAIN-CONTAINING PROTEIN"/>
    <property type="match status" value="1"/>
</dbReference>
<feature type="signal peptide" evidence="2">
    <location>
        <begin position="1"/>
        <end position="22"/>
    </location>
</feature>
<dbReference type="InterPro" id="IPR007055">
    <property type="entry name" value="BON_dom"/>
</dbReference>
<sequence length="191" mass="20150" precursor="true">MRLFPLITIICSTLLLQGCIGAAVIGSAAVATKSATDPRSVGRQVDDGTLEARVNAAINKDQEITRNARVITTAYEGKILLTGQAPDLALAERAKQIATKVEGVEAVYNEIRQATPVDLGTASKDTWITTKIKSQILTSDSVKSSTVKVISEGGEVFLLGILTQQEGAAAAKIASETDGVKRVTTAFTYLN</sequence>
<proteinExistence type="predicted"/>
<name>A0A3B0LZJ8_9GAMM</name>
<keyword evidence="1 2" id="KW-0732">Signal</keyword>
<feature type="domain" description="BON" evidence="3">
    <location>
        <begin position="46"/>
        <end position="115"/>
    </location>
</feature>
<evidence type="ECO:0000256" key="1">
    <source>
        <dbReference type="ARBA" id="ARBA00022729"/>
    </source>
</evidence>
<dbReference type="PROSITE" id="PS50914">
    <property type="entry name" value="BON"/>
    <property type="match status" value="2"/>
</dbReference>
<protein>
    <submittedName>
        <fullName evidence="4">Osmotically-inducible protein Y</fullName>
    </submittedName>
</protein>
<accession>A0A3B0LZJ8</accession>
<evidence type="ECO:0000313" key="4">
    <source>
        <dbReference type="EMBL" id="SSW95403.1"/>
    </source>
</evidence>
<dbReference type="PANTHER" id="PTHR34606:SF4">
    <property type="entry name" value="OUTER MEMBRANE LIPOPROTEIN DOLP"/>
    <property type="match status" value="1"/>
</dbReference>
<feature type="domain" description="BON" evidence="3">
    <location>
        <begin position="124"/>
        <end position="191"/>
    </location>
</feature>